<proteinExistence type="predicted"/>
<comment type="caution">
    <text evidence="1">The sequence shown here is derived from an EMBL/GenBank/DDBJ whole genome shotgun (WGS) entry which is preliminary data.</text>
</comment>
<dbReference type="EMBL" id="JBHSBN010000039">
    <property type="protein sequence ID" value="MFC4110365.1"/>
    <property type="molecule type" value="Genomic_DNA"/>
</dbReference>
<accession>A0ABV8KVZ9</accession>
<gene>
    <name evidence="1" type="ORF">ACFOX0_31150</name>
</gene>
<dbReference type="InterPro" id="IPR021454">
    <property type="entry name" value="DUF3105"/>
</dbReference>
<dbReference type="Pfam" id="PF11303">
    <property type="entry name" value="DUF3105"/>
    <property type="match status" value="1"/>
</dbReference>
<dbReference type="Proteomes" id="UP001595868">
    <property type="component" value="Unassembled WGS sequence"/>
</dbReference>
<keyword evidence="2" id="KW-1185">Reference proteome</keyword>
<name>A0ABV8KVZ9_9ACTN</name>
<dbReference type="RefSeq" id="WP_377552703.1">
    <property type="nucleotide sequence ID" value="NZ_JBHSBN010000039.1"/>
</dbReference>
<sequence length="190" mass="20395">MTNQPTRWLWRAALGVVVAVSLVVIAGPYRARLVGAAVGSRQPENRPAPCLAGTAVPIMDSPHIDPSEASAVTYNSNPPTSGPHFPYVAAPGIYTEPIADGLTVHALEHGHVVIDYGPDTTAGDLAALVDIAKRHPADVLLRPRPGLTGVALTAWSRLDHLDTFDRSRVEVFVERLAGRYDHGWTRTDPC</sequence>
<organism evidence="1 2">
    <name type="scientific">Micromonospora zhanjiangensis</name>
    <dbReference type="NCBI Taxonomy" id="1522057"/>
    <lineage>
        <taxon>Bacteria</taxon>
        <taxon>Bacillati</taxon>
        <taxon>Actinomycetota</taxon>
        <taxon>Actinomycetes</taxon>
        <taxon>Micromonosporales</taxon>
        <taxon>Micromonosporaceae</taxon>
        <taxon>Micromonospora</taxon>
    </lineage>
</organism>
<evidence type="ECO:0000313" key="1">
    <source>
        <dbReference type="EMBL" id="MFC4110365.1"/>
    </source>
</evidence>
<evidence type="ECO:0000313" key="2">
    <source>
        <dbReference type="Proteomes" id="UP001595868"/>
    </source>
</evidence>
<reference evidence="2" key="1">
    <citation type="journal article" date="2019" name="Int. J. Syst. Evol. Microbiol.">
        <title>The Global Catalogue of Microorganisms (GCM) 10K type strain sequencing project: providing services to taxonomists for standard genome sequencing and annotation.</title>
        <authorList>
            <consortium name="The Broad Institute Genomics Platform"/>
            <consortium name="The Broad Institute Genome Sequencing Center for Infectious Disease"/>
            <person name="Wu L."/>
            <person name="Ma J."/>
        </authorList>
    </citation>
    <scope>NUCLEOTIDE SEQUENCE [LARGE SCALE GENOMIC DNA]</scope>
    <source>
        <strain evidence="2">2902at01</strain>
    </source>
</reference>
<protein>
    <submittedName>
        <fullName evidence="1">DUF3105 domain-containing protein</fullName>
    </submittedName>
</protein>